<dbReference type="InterPro" id="IPR017201">
    <property type="entry name" value="UCP037429"/>
</dbReference>
<feature type="signal peptide" evidence="1">
    <location>
        <begin position="1"/>
        <end position="20"/>
    </location>
</feature>
<dbReference type="EMBL" id="JAFCLK010000035">
    <property type="protein sequence ID" value="MBR1140034.1"/>
    <property type="molecule type" value="Genomic_DNA"/>
</dbReference>
<dbReference type="PANTHER" id="PTHR36919:SF2">
    <property type="entry name" value="BLL6627 PROTEIN"/>
    <property type="match status" value="1"/>
</dbReference>
<organism evidence="3 4">
    <name type="scientific">Bradyrhizobium denitrificans</name>
    <dbReference type="NCBI Taxonomy" id="2734912"/>
    <lineage>
        <taxon>Bacteria</taxon>
        <taxon>Pseudomonadati</taxon>
        <taxon>Pseudomonadota</taxon>
        <taxon>Alphaproteobacteria</taxon>
        <taxon>Hyphomicrobiales</taxon>
        <taxon>Nitrobacteraceae</taxon>
        <taxon>Bradyrhizobium</taxon>
    </lineage>
</organism>
<feature type="chain" id="PRO_5047369073" evidence="1">
    <location>
        <begin position="21"/>
        <end position="262"/>
    </location>
</feature>
<dbReference type="PIRSF" id="PIRSF037429">
    <property type="entry name" value="UCP037429"/>
    <property type="match status" value="1"/>
</dbReference>
<dbReference type="InterPro" id="IPR019223">
    <property type="entry name" value="DUF2147"/>
</dbReference>
<gene>
    <name evidence="3" type="ORF">JQ619_30180</name>
</gene>
<proteinExistence type="predicted"/>
<reference evidence="4" key="1">
    <citation type="journal article" date="2021" name="ISME J.">
        <title>Evolutionary origin and ecological implication of a unique nif island in free-living Bradyrhizobium lineages.</title>
        <authorList>
            <person name="Tao J."/>
        </authorList>
    </citation>
    <scope>NUCLEOTIDE SEQUENCE [LARGE SCALE GENOMIC DNA]</scope>
    <source>
        <strain evidence="4">SZCCT0094</strain>
    </source>
</reference>
<accession>A0ABS5GG63</accession>
<sequence>MKTMFLAAAAILIAGSAAQAGSSIAFDLDGRKIRVTLPRNCQSLSCLQVSGIDLSGLKSKFDDDDAPASSTAAAAPAAAAPATAAPSTPAPVVNPPVVNAPAPVTAAPVAAAPAPLAPPAAVQMPAAPVTSNAAPPAPAAPVASPAPAATTVAVAPAAGQPAPAAAADPNSPLGLWATEGGKGNVVIEPCGTNICGFAEKTREKILINMKPKDSKWVGRIHDPDGGGNYDSTIALKGPNTLRVQGCAFGGLFCGGQTWKRIS</sequence>
<keyword evidence="1" id="KW-0732">Signal</keyword>
<dbReference type="Gene3D" id="2.40.128.520">
    <property type="match status" value="1"/>
</dbReference>
<evidence type="ECO:0000313" key="4">
    <source>
        <dbReference type="Proteomes" id="UP001314635"/>
    </source>
</evidence>
<evidence type="ECO:0000256" key="1">
    <source>
        <dbReference type="SAM" id="SignalP"/>
    </source>
</evidence>
<comment type="caution">
    <text evidence="3">The sequence shown here is derived from an EMBL/GenBank/DDBJ whole genome shotgun (WGS) entry which is preliminary data.</text>
</comment>
<evidence type="ECO:0000259" key="2">
    <source>
        <dbReference type="Pfam" id="PF09917"/>
    </source>
</evidence>
<feature type="domain" description="DUF2147" evidence="2">
    <location>
        <begin position="204"/>
        <end position="260"/>
    </location>
</feature>
<keyword evidence="4" id="KW-1185">Reference proteome</keyword>
<dbReference type="PANTHER" id="PTHR36919">
    <property type="entry name" value="BLR1215 PROTEIN"/>
    <property type="match status" value="1"/>
</dbReference>
<evidence type="ECO:0000313" key="3">
    <source>
        <dbReference type="EMBL" id="MBR1140034.1"/>
    </source>
</evidence>
<protein>
    <submittedName>
        <fullName evidence="3">DUF2147 domain-containing protein</fullName>
    </submittedName>
</protein>
<dbReference type="RefSeq" id="WP_172241544.1">
    <property type="nucleotide sequence ID" value="NZ_JABFDP010000032.1"/>
</dbReference>
<name>A0ABS5GG63_9BRAD</name>
<dbReference type="Pfam" id="PF09917">
    <property type="entry name" value="DUF2147"/>
    <property type="match status" value="1"/>
</dbReference>
<dbReference type="Proteomes" id="UP001314635">
    <property type="component" value="Unassembled WGS sequence"/>
</dbReference>